<dbReference type="AlphaFoldDB" id="A0A9P6AIL8"/>
<reference evidence="8" key="1">
    <citation type="journal article" date="2020" name="Nat. Commun.">
        <title>Large-scale genome sequencing of mycorrhizal fungi provides insights into the early evolution of symbiotic traits.</title>
        <authorList>
            <person name="Miyauchi S."/>
            <person name="Kiss E."/>
            <person name="Kuo A."/>
            <person name="Drula E."/>
            <person name="Kohler A."/>
            <person name="Sanchez-Garcia M."/>
            <person name="Morin E."/>
            <person name="Andreopoulos B."/>
            <person name="Barry K.W."/>
            <person name="Bonito G."/>
            <person name="Buee M."/>
            <person name="Carver A."/>
            <person name="Chen C."/>
            <person name="Cichocki N."/>
            <person name="Clum A."/>
            <person name="Culley D."/>
            <person name="Crous P.W."/>
            <person name="Fauchery L."/>
            <person name="Girlanda M."/>
            <person name="Hayes R.D."/>
            <person name="Keri Z."/>
            <person name="LaButti K."/>
            <person name="Lipzen A."/>
            <person name="Lombard V."/>
            <person name="Magnuson J."/>
            <person name="Maillard F."/>
            <person name="Murat C."/>
            <person name="Nolan M."/>
            <person name="Ohm R.A."/>
            <person name="Pangilinan J."/>
            <person name="Pereira M.F."/>
            <person name="Perotto S."/>
            <person name="Peter M."/>
            <person name="Pfister S."/>
            <person name="Riley R."/>
            <person name="Sitrit Y."/>
            <person name="Stielow J.B."/>
            <person name="Szollosi G."/>
            <person name="Zifcakova L."/>
            <person name="Stursova M."/>
            <person name="Spatafora J.W."/>
            <person name="Tedersoo L."/>
            <person name="Vaario L.M."/>
            <person name="Yamada A."/>
            <person name="Yan M."/>
            <person name="Wang P."/>
            <person name="Xu J."/>
            <person name="Bruns T."/>
            <person name="Baldrian P."/>
            <person name="Vilgalys R."/>
            <person name="Dunand C."/>
            <person name="Henrissat B."/>
            <person name="Grigoriev I.V."/>
            <person name="Hibbett D."/>
            <person name="Nagy L.G."/>
            <person name="Martin F.M."/>
        </authorList>
    </citation>
    <scope>NUCLEOTIDE SEQUENCE</scope>
    <source>
        <strain evidence="8">UP504</strain>
    </source>
</reference>
<dbReference type="PANTHER" id="PTHR13003:SF2">
    <property type="entry name" value="NUCLEAR PORE COMPLEX PROTEIN NUP107"/>
    <property type="match status" value="1"/>
</dbReference>
<organism evidence="8 9">
    <name type="scientific">Hydnum rufescens UP504</name>
    <dbReference type="NCBI Taxonomy" id="1448309"/>
    <lineage>
        <taxon>Eukaryota</taxon>
        <taxon>Fungi</taxon>
        <taxon>Dikarya</taxon>
        <taxon>Basidiomycota</taxon>
        <taxon>Agaricomycotina</taxon>
        <taxon>Agaricomycetes</taxon>
        <taxon>Cantharellales</taxon>
        <taxon>Hydnaceae</taxon>
        <taxon>Hydnum</taxon>
    </lineage>
</organism>
<dbReference type="Gene3D" id="1.20.190.50">
    <property type="match status" value="1"/>
</dbReference>
<evidence type="ECO:0000313" key="8">
    <source>
        <dbReference type="EMBL" id="KAF9506540.1"/>
    </source>
</evidence>
<accession>A0A9P6AIL8</accession>
<dbReference type="GO" id="GO:0006606">
    <property type="term" value="P:protein import into nucleus"/>
    <property type="evidence" value="ECO:0007669"/>
    <property type="project" value="TreeGrafter"/>
</dbReference>
<dbReference type="GO" id="GO:0006406">
    <property type="term" value="P:mRNA export from nucleus"/>
    <property type="evidence" value="ECO:0007669"/>
    <property type="project" value="TreeGrafter"/>
</dbReference>
<comment type="function">
    <text evidence="7">Functions as a component of the nuclear pore complex (NPC).</text>
</comment>
<dbReference type="PANTHER" id="PTHR13003">
    <property type="entry name" value="NUP107-RELATED"/>
    <property type="match status" value="1"/>
</dbReference>
<dbReference type="GO" id="GO:0031965">
    <property type="term" value="C:nuclear membrane"/>
    <property type="evidence" value="ECO:0007669"/>
    <property type="project" value="UniProtKB-SubCell"/>
</dbReference>
<protein>
    <recommendedName>
        <fullName evidence="7">Nuclear pore complex protein</fullName>
    </recommendedName>
</protein>
<keyword evidence="4 7" id="KW-0811">Translocation</keyword>
<evidence type="ECO:0000256" key="5">
    <source>
        <dbReference type="ARBA" id="ARBA00023132"/>
    </source>
</evidence>
<dbReference type="GO" id="GO:0017056">
    <property type="term" value="F:structural constituent of nuclear pore"/>
    <property type="evidence" value="ECO:0007669"/>
    <property type="project" value="UniProtKB-UniRule"/>
</dbReference>
<evidence type="ECO:0000256" key="6">
    <source>
        <dbReference type="ARBA" id="ARBA00023242"/>
    </source>
</evidence>
<comment type="subcellular location">
    <subcellularLocation>
        <location evidence="7">Nucleus</location>
        <location evidence="7">Nuclear pore complex</location>
    </subcellularLocation>
    <subcellularLocation>
        <location evidence="7">Nucleus membrane</location>
    </subcellularLocation>
</comment>
<comment type="caution">
    <text evidence="8">The sequence shown here is derived from an EMBL/GenBank/DDBJ whole genome shotgun (WGS) entry which is preliminary data.</text>
</comment>
<evidence type="ECO:0000256" key="4">
    <source>
        <dbReference type="ARBA" id="ARBA00023010"/>
    </source>
</evidence>
<keyword evidence="1 7" id="KW-0813">Transport</keyword>
<keyword evidence="9" id="KW-1185">Reference proteome</keyword>
<keyword evidence="7" id="KW-0472">Membrane</keyword>
<evidence type="ECO:0000313" key="9">
    <source>
        <dbReference type="Proteomes" id="UP000886523"/>
    </source>
</evidence>
<keyword evidence="2" id="KW-0509">mRNA transport</keyword>
<evidence type="ECO:0000256" key="1">
    <source>
        <dbReference type="ARBA" id="ARBA00022448"/>
    </source>
</evidence>
<name>A0A9P6AIL8_9AGAM</name>
<gene>
    <name evidence="8" type="ORF">BS47DRAFT_1321765</name>
</gene>
<evidence type="ECO:0000256" key="2">
    <source>
        <dbReference type="ARBA" id="ARBA00022816"/>
    </source>
</evidence>
<dbReference type="EMBL" id="MU129107">
    <property type="protein sequence ID" value="KAF9506540.1"/>
    <property type="molecule type" value="Genomic_DNA"/>
</dbReference>
<evidence type="ECO:0000256" key="3">
    <source>
        <dbReference type="ARBA" id="ARBA00022927"/>
    </source>
</evidence>
<comment type="similarity">
    <text evidence="7">Belongs to the nucleoporin Nup84/Nup107 family.</text>
</comment>
<dbReference type="Gene3D" id="1.10.3450.20">
    <property type="match status" value="1"/>
</dbReference>
<sequence>MSGAIGDAATTAETLFAQSLQLFPIQSEPVNDESPVLDVSNGLAARFRQVCYDRHDELSETARTQAVPEDTLKLWELEQNTWELVADLYIDRAVPPFEGPSPQALVAANPYTPEKVLIRQALEMSSTLNELLIIRNWLQKTAPTPHAPENRRGYWLFTKLELVHQLRSKLPKTTSTTSNRRNFVNNLVEELDPDVVSRTLTQDPSHPRVLDPKDAEFEKALSQSLYSHIRSGDIARAMEICKSVDQPWHSAALRGAMTFSWNQIASDLDEEEEGAMDEDGARIVWNGNLRRKLWRKACQNGAMNSALPTSVCVLLASLAPSLTTLPTLAHGLTTWEDHMWARVSALFEERVDQLLERYGGFWSTQGISLDDQVSESNVLEESDEAVFEDEVRKVLDELKELKLFDRFDYSNRFHWAQLHVILGQTDSMFDAYAQLLRDGRWPAGDRNEHLQHVRFFAHMCLFLRHIGFSVPVHAADTILQAYISLLEEQERGDLVALYVGALGDNAIQRYAVFLSNLSLDLSKHDRLVAVNRAKEHGLDVEAVAFSTAGIVAREELKKLPSYTSSLPSPSDFDLQIRKEELVLCRSVEWLTFHESNHGHALRQANAILRYLLCIGSLSAARDLLLSLPPQVTSHAVSFGVEGPELVHFRHFFEVWDGFTGLGAVRTSEPIDPAQKMEALEWRKQYSITLDNVREACENLFTSGWLTAMEDEYGMYHSLRKGNNAKPKRDAHAVDERRSRETERIRQIYIPELVIRLHQELYVSRRLFPGNLRHIFRLTTIVADDRYTLYRDFVSGGKNRLDEYLGTVRSAALAVLDDGSKDPFSST</sequence>
<dbReference type="Pfam" id="PF04121">
    <property type="entry name" value="Nup84_Nup100"/>
    <property type="match status" value="1"/>
</dbReference>
<comment type="subunit">
    <text evidence="7">Part of the nuclear pore complex (NPC).</text>
</comment>
<proteinExistence type="inferred from homology"/>
<keyword evidence="6 7" id="KW-0539">Nucleus</keyword>
<keyword evidence="5 7" id="KW-0906">Nuclear pore complex</keyword>
<dbReference type="Proteomes" id="UP000886523">
    <property type="component" value="Unassembled WGS sequence"/>
</dbReference>
<evidence type="ECO:0000256" key="7">
    <source>
        <dbReference type="RuleBase" id="RU365072"/>
    </source>
</evidence>
<dbReference type="InterPro" id="IPR007252">
    <property type="entry name" value="Nup84/Nup107"/>
</dbReference>
<dbReference type="OrthoDB" id="3098at2759"/>
<dbReference type="GO" id="GO:0000973">
    <property type="term" value="P:post-transcriptional tethering of RNA polymerase II gene DNA at nuclear periphery"/>
    <property type="evidence" value="ECO:0007669"/>
    <property type="project" value="TreeGrafter"/>
</dbReference>
<dbReference type="GO" id="GO:0031080">
    <property type="term" value="C:nuclear pore outer ring"/>
    <property type="evidence" value="ECO:0007669"/>
    <property type="project" value="TreeGrafter"/>
</dbReference>
<keyword evidence="3" id="KW-0653">Protein transport</keyword>